<feature type="compositionally biased region" description="Basic and acidic residues" evidence="1">
    <location>
        <begin position="124"/>
        <end position="147"/>
    </location>
</feature>
<feature type="compositionally biased region" description="Basic and acidic residues" evidence="1">
    <location>
        <begin position="284"/>
        <end position="300"/>
    </location>
</feature>
<feature type="region of interest" description="Disordered" evidence="1">
    <location>
        <begin position="266"/>
        <end position="306"/>
    </location>
</feature>
<name>A0A4Y2PMS4_ARAVE</name>
<sequence>MKQGLVIKGKVWHLLLIKATLEHLSISLRFFLSLSVAFNVFSEQESCARKLLHSLTHSGVFTEKHRISHGSSPNRFEETRWLYFKYLHSKHYVKKEVVIGIPNLDAILVYLQCYEVCARDHHNHKDSSNSTLDEYHRQQSDSHESSHSTKSGRMGRIEASIIPIVNSKGSGHDKESSSGALSKAEVRVLVPKDSGPLRNSLIRPPDPHEEGLIRASSILMEYDEDTRKYMQPDARTPIPEHRIRHSSHKHIAPEPLLDDYFAANDAPLDEVDSSPSSSTPTEDQQSKTNDEDLRSSDSRDNPTSIFLRVNSFSPAPRRLYPSSKAQREEALGNTIQKAIASSRTFKPLGQDSVIAFHSPVRIYIPVRYDAESSSSPAQDTDDNCVQCPQNFTLTAPRGETRAETPVPAISVCHRYFILLHSFIFFLP</sequence>
<evidence type="ECO:0000313" key="2">
    <source>
        <dbReference type="EMBL" id="GBN51840.1"/>
    </source>
</evidence>
<dbReference type="AlphaFoldDB" id="A0A4Y2PMS4"/>
<dbReference type="OrthoDB" id="6434395at2759"/>
<accession>A0A4Y2PMS4</accession>
<organism evidence="2 3">
    <name type="scientific">Araneus ventricosus</name>
    <name type="common">Orbweaver spider</name>
    <name type="synonym">Epeira ventricosa</name>
    <dbReference type="NCBI Taxonomy" id="182803"/>
    <lineage>
        <taxon>Eukaryota</taxon>
        <taxon>Metazoa</taxon>
        <taxon>Ecdysozoa</taxon>
        <taxon>Arthropoda</taxon>
        <taxon>Chelicerata</taxon>
        <taxon>Arachnida</taxon>
        <taxon>Araneae</taxon>
        <taxon>Araneomorphae</taxon>
        <taxon>Entelegynae</taxon>
        <taxon>Araneoidea</taxon>
        <taxon>Araneidae</taxon>
        <taxon>Araneus</taxon>
    </lineage>
</organism>
<evidence type="ECO:0000256" key="1">
    <source>
        <dbReference type="SAM" id="MobiDB-lite"/>
    </source>
</evidence>
<keyword evidence="3" id="KW-1185">Reference proteome</keyword>
<dbReference type="Proteomes" id="UP000499080">
    <property type="component" value="Unassembled WGS sequence"/>
</dbReference>
<reference evidence="2 3" key="1">
    <citation type="journal article" date="2019" name="Sci. Rep.">
        <title>Orb-weaving spider Araneus ventricosus genome elucidates the spidroin gene catalogue.</title>
        <authorList>
            <person name="Kono N."/>
            <person name="Nakamura H."/>
            <person name="Ohtoshi R."/>
            <person name="Moran D.A.P."/>
            <person name="Shinohara A."/>
            <person name="Yoshida Y."/>
            <person name="Fujiwara M."/>
            <person name="Mori M."/>
            <person name="Tomita M."/>
            <person name="Arakawa K."/>
        </authorList>
    </citation>
    <scope>NUCLEOTIDE SEQUENCE [LARGE SCALE GENOMIC DNA]</scope>
</reference>
<protein>
    <submittedName>
        <fullName evidence="2">Uncharacterized protein</fullName>
    </submittedName>
</protein>
<proteinExistence type="predicted"/>
<evidence type="ECO:0000313" key="3">
    <source>
        <dbReference type="Proteomes" id="UP000499080"/>
    </source>
</evidence>
<feature type="region of interest" description="Disordered" evidence="1">
    <location>
        <begin position="124"/>
        <end position="186"/>
    </location>
</feature>
<gene>
    <name evidence="2" type="ORF">AVEN_30258_1</name>
</gene>
<comment type="caution">
    <text evidence="2">The sequence shown here is derived from an EMBL/GenBank/DDBJ whole genome shotgun (WGS) entry which is preliminary data.</text>
</comment>
<feature type="compositionally biased region" description="Low complexity" evidence="1">
    <location>
        <begin position="273"/>
        <end position="283"/>
    </location>
</feature>
<dbReference type="EMBL" id="BGPR01011549">
    <property type="protein sequence ID" value="GBN51840.1"/>
    <property type="molecule type" value="Genomic_DNA"/>
</dbReference>